<feature type="compositionally biased region" description="Gly residues" evidence="1">
    <location>
        <begin position="247"/>
        <end position="261"/>
    </location>
</feature>
<protein>
    <submittedName>
        <fullName evidence="4">EF hand domain-containing protein</fullName>
    </submittedName>
</protein>
<dbReference type="SMART" id="SM00054">
    <property type="entry name" value="EFh"/>
    <property type="match status" value="3"/>
</dbReference>
<feature type="compositionally biased region" description="Basic and acidic residues" evidence="1">
    <location>
        <begin position="48"/>
        <end position="83"/>
    </location>
</feature>
<feature type="chain" id="PRO_5017066687" evidence="2">
    <location>
        <begin position="24"/>
        <end position="298"/>
    </location>
</feature>
<evidence type="ECO:0000313" key="4">
    <source>
        <dbReference type="EMBL" id="RBP37374.1"/>
    </source>
</evidence>
<feature type="compositionally biased region" description="Basic and acidic residues" evidence="1">
    <location>
        <begin position="262"/>
        <end position="288"/>
    </location>
</feature>
<keyword evidence="5" id="KW-1185">Reference proteome</keyword>
<feature type="signal peptide" evidence="2">
    <location>
        <begin position="1"/>
        <end position="23"/>
    </location>
</feature>
<dbReference type="RefSeq" id="WP_170157470.1">
    <property type="nucleotide sequence ID" value="NZ_QNRR01000014.1"/>
</dbReference>
<feature type="compositionally biased region" description="Basic and acidic residues" evidence="1">
    <location>
        <begin position="91"/>
        <end position="129"/>
    </location>
</feature>
<dbReference type="AlphaFoldDB" id="A0A366H8K9"/>
<comment type="caution">
    <text evidence="4">The sequence shown here is derived from an EMBL/GenBank/DDBJ whole genome shotgun (WGS) entry which is preliminary data.</text>
</comment>
<dbReference type="Pfam" id="PF13202">
    <property type="entry name" value="EF-hand_5"/>
    <property type="match status" value="3"/>
</dbReference>
<keyword evidence="2" id="KW-0732">Signal</keyword>
<dbReference type="InterPro" id="IPR002048">
    <property type="entry name" value="EF_hand_dom"/>
</dbReference>
<evidence type="ECO:0000256" key="2">
    <source>
        <dbReference type="SAM" id="SignalP"/>
    </source>
</evidence>
<evidence type="ECO:0000313" key="5">
    <source>
        <dbReference type="Proteomes" id="UP000253426"/>
    </source>
</evidence>
<evidence type="ECO:0000256" key="1">
    <source>
        <dbReference type="SAM" id="MobiDB-lite"/>
    </source>
</evidence>
<sequence length="298" mass="31424">MKTRFLALTMAAALSCGSLPLLAQDAPPPPPPPGSGGGEGRPPGGGDRVGEFIKRADADNDGKLSKDEFVGSTKKEAEDRFAKIDANADGFIEKSEAEDMARRARDVAQQRPEGMRRPEGAAGERDGGVRPRPGGEQAGSPPAGPDGQRRPEGFRRPDGEGGPRPEGFRRPDGEGGGSPGMRQGGGGGMNFLSDRLRRMDKNDDKSVSKEEFHAASEEQFAQMDENKDGNISNEEIEAMSRRMREMMGGGGRGGEGGGFRRPGGEGGRDGGARPRPEGEGERPRRPEGEAPAAPAPQN</sequence>
<dbReference type="GO" id="GO:0005509">
    <property type="term" value="F:calcium ion binding"/>
    <property type="evidence" value="ECO:0007669"/>
    <property type="project" value="InterPro"/>
</dbReference>
<dbReference type="EMBL" id="QNRR01000014">
    <property type="protein sequence ID" value="RBP37374.1"/>
    <property type="molecule type" value="Genomic_DNA"/>
</dbReference>
<feature type="region of interest" description="Disordered" evidence="1">
    <location>
        <begin position="20"/>
        <end position="298"/>
    </location>
</feature>
<accession>A0A366H8K9</accession>
<proteinExistence type="predicted"/>
<dbReference type="Proteomes" id="UP000253426">
    <property type="component" value="Unassembled WGS sequence"/>
</dbReference>
<dbReference type="InterPro" id="IPR018247">
    <property type="entry name" value="EF_Hand_1_Ca_BS"/>
</dbReference>
<gene>
    <name evidence="4" type="ORF">DES53_114112</name>
</gene>
<feature type="compositionally biased region" description="Basic and acidic residues" evidence="1">
    <location>
        <begin position="194"/>
        <end position="216"/>
    </location>
</feature>
<feature type="domain" description="EF-hand" evidence="3">
    <location>
        <begin position="211"/>
        <end position="246"/>
    </location>
</feature>
<dbReference type="PROSITE" id="PS50222">
    <property type="entry name" value="EF_HAND_2"/>
    <property type="match status" value="2"/>
</dbReference>
<feature type="compositionally biased region" description="Basic and acidic residues" evidence="1">
    <location>
        <begin position="147"/>
        <end position="173"/>
    </location>
</feature>
<reference evidence="4 5" key="1">
    <citation type="submission" date="2018-06" db="EMBL/GenBank/DDBJ databases">
        <title>Genomic Encyclopedia of Type Strains, Phase IV (KMG-IV): sequencing the most valuable type-strain genomes for metagenomic binning, comparative biology and taxonomic classification.</title>
        <authorList>
            <person name="Goeker M."/>
        </authorList>
    </citation>
    <scope>NUCLEOTIDE SEQUENCE [LARGE SCALE GENOMIC DNA]</scope>
    <source>
        <strain evidence="4 5">DSM 25532</strain>
    </source>
</reference>
<feature type="compositionally biased region" description="Gly residues" evidence="1">
    <location>
        <begin position="35"/>
        <end position="47"/>
    </location>
</feature>
<feature type="domain" description="EF-hand" evidence="3">
    <location>
        <begin position="44"/>
        <end position="79"/>
    </location>
</feature>
<dbReference type="PROSITE" id="PS00018">
    <property type="entry name" value="EF_HAND_1"/>
    <property type="match status" value="2"/>
</dbReference>
<dbReference type="SUPFAM" id="SSF47473">
    <property type="entry name" value="EF-hand"/>
    <property type="match status" value="1"/>
</dbReference>
<dbReference type="InterPro" id="IPR011992">
    <property type="entry name" value="EF-hand-dom_pair"/>
</dbReference>
<name>A0A366H8K9_9BACT</name>
<organism evidence="4 5">
    <name type="scientific">Roseimicrobium gellanilyticum</name>
    <dbReference type="NCBI Taxonomy" id="748857"/>
    <lineage>
        <taxon>Bacteria</taxon>
        <taxon>Pseudomonadati</taxon>
        <taxon>Verrucomicrobiota</taxon>
        <taxon>Verrucomicrobiia</taxon>
        <taxon>Verrucomicrobiales</taxon>
        <taxon>Verrucomicrobiaceae</taxon>
        <taxon>Roseimicrobium</taxon>
    </lineage>
</organism>
<dbReference type="PROSITE" id="PS51257">
    <property type="entry name" value="PROKAR_LIPOPROTEIN"/>
    <property type="match status" value="1"/>
</dbReference>
<feature type="compositionally biased region" description="Gly residues" evidence="1">
    <location>
        <begin position="174"/>
        <end position="189"/>
    </location>
</feature>
<dbReference type="Gene3D" id="1.10.238.10">
    <property type="entry name" value="EF-hand"/>
    <property type="match status" value="2"/>
</dbReference>
<evidence type="ECO:0000259" key="3">
    <source>
        <dbReference type="PROSITE" id="PS50222"/>
    </source>
</evidence>